<keyword evidence="6" id="KW-0357">Heparan sulfate</keyword>
<reference evidence="10 11" key="1">
    <citation type="submission" date="2019-06" db="EMBL/GenBank/DDBJ databases">
        <title>Discovery of a novel chromosome fission-fusion reversal in muntjac.</title>
        <authorList>
            <person name="Mudd A.B."/>
            <person name="Bredeson J.V."/>
            <person name="Baum R."/>
            <person name="Hockemeyer D."/>
            <person name="Rokhsar D.S."/>
        </authorList>
    </citation>
    <scope>NUCLEOTIDE SEQUENCE [LARGE SCALE GENOMIC DNA]</scope>
    <source>
        <strain evidence="10">UCam_UCB_Mr</strain>
        <tissue evidence="10">Fibroblast cell line</tissue>
    </source>
</reference>
<sequence>MQMKNSTRCSFFYTFQMMLVVNNPLANAGNVRDAGSSPGSGRSPGGGRGSPIQYSFLENPMDRGACLWTWSMVSSPSLILQCHRHSSNSLRCQGRGAMEVSTISLIKHYQQTARAFTPLSSLLFPHSNTACFHHLKYNTQGWKNRGRRRHLGVSCKTGLPLGTCHALLSLPFHMIRIGYTVANLSDSVSLAENARGELVIPLLVEDPLATPPIATRAPSITPPPTFRPLLTIIETTKDSLSMTSEAGLPCLSDQGSDGCDDDGLVISGYGSGETFDSNLPPTDDEDFYTTFSLVTDKSLSTSIFEGGYKALAPKWESKDFRPNKASESSRTTATSLSPELIRFTASSSPGMAPKLPAGKMNNRELKPQPDLALLPLPTAYELDSTKLRSPLITSPMFRNVPTANPTEPGVRRVPGASEVIRESSSTTGMVVGIVAAAALCILILLYAMYKYRNRDEGSYQVDETRNYISNSAQSNGALLKEKPPSSKGGHRKQKNKDKEYYV</sequence>
<dbReference type="InterPro" id="IPR027789">
    <property type="entry name" value="Syndecan/Neurexin_dom"/>
</dbReference>
<proteinExistence type="predicted"/>
<dbReference type="EMBL" id="VCEB01000007">
    <property type="protein sequence ID" value="KAB0375062.1"/>
    <property type="molecule type" value="Genomic_DNA"/>
</dbReference>
<feature type="transmembrane region" description="Helical" evidence="8">
    <location>
        <begin position="429"/>
        <end position="449"/>
    </location>
</feature>
<evidence type="ECO:0000313" key="11">
    <source>
        <dbReference type="Proteomes" id="UP000326062"/>
    </source>
</evidence>
<keyword evidence="11" id="KW-1185">Reference proteome</keyword>
<feature type="region of interest" description="Disordered" evidence="7">
    <location>
        <begin position="31"/>
        <end position="53"/>
    </location>
</feature>
<keyword evidence="5 8" id="KW-0472">Membrane</keyword>
<keyword evidence="3" id="KW-0325">Glycoprotein</keyword>
<dbReference type="Pfam" id="PF01034">
    <property type="entry name" value="Syndecan"/>
    <property type="match status" value="1"/>
</dbReference>
<evidence type="ECO:0000256" key="2">
    <source>
        <dbReference type="ARBA" id="ARBA00022692"/>
    </source>
</evidence>
<evidence type="ECO:0000256" key="4">
    <source>
        <dbReference type="ARBA" id="ARBA00022989"/>
    </source>
</evidence>
<dbReference type="GO" id="GO:0016020">
    <property type="term" value="C:membrane"/>
    <property type="evidence" value="ECO:0007669"/>
    <property type="project" value="UniProtKB-SubCell"/>
</dbReference>
<keyword evidence="2 8" id="KW-0812">Transmembrane</keyword>
<dbReference type="InterPro" id="IPR003585">
    <property type="entry name" value="Neurexin-like"/>
</dbReference>
<gene>
    <name evidence="10" type="ORF">FD755_013554</name>
</gene>
<keyword evidence="4 8" id="KW-1133">Transmembrane helix</keyword>
<evidence type="ECO:0000259" key="9">
    <source>
        <dbReference type="SMART" id="SM00294"/>
    </source>
</evidence>
<evidence type="ECO:0000256" key="5">
    <source>
        <dbReference type="ARBA" id="ARBA00023136"/>
    </source>
</evidence>
<evidence type="ECO:0000256" key="8">
    <source>
        <dbReference type="SAM" id="Phobius"/>
    </source>
</evidence>
<dbReference type="AlphaFoldDB" id="A0A5N3XP95"/>
<accession>A0A5N3XP95</accession>
<organism evidence="10 11">
    <name type="scientific">Muntiacus reevesi</name>
    <name type="common">Reeves' muntjac</name>
    <name type="synonym">Cervus reevesi</name>
    <dbReference type="NCBI Taxonomy" id="9886"/>
    <lineage>
        <taxon>Eukaryota</taxon>
        <taxon>Metazoa</taxon>
        <taxon>Chordata</taxon>
        <taxon>Craniata</taxon>
        <taxon>Vertebrata</taxon>
        <taxon>Euteleostomi</taxon>
        <taxon>Mammalia</taxon>
        <taxon>Eutheria</taxon>
        <taxon>Laurasiatheria</taxon>
        <taxon>Artiodactyla</taxon>
        <taxon>Ruminantia</taxon>
        <taxon>Pecora</taxon>
        <taxon>Cervidae</taxon>
        <taxon>Muntiacinae</taxon>
        <taxon>Muntiacus</taxon>
    </lineage>
</organism>
<feature type="region of interest" description="Disordered" evidence="7">
    <location>
        <begin position="472"/>
        <end position="502"/>
    </location>
</feature>
<name>A0A5N3XP95_MUNRE</name>
<protein>
    <recommendedName>
        <fullName evidence="9">Neurexin/syndecan/glycophorin C domain-containing protein</fullName>
    </recommendedName>
</protein>
<evidence type="ECO:0000256" key="6">
    <source>
        <dbReference type="ARBA" id="ARBA00023207"/>
    </source>
</evidence>
<evidence type="ECO:0000256" key="7">
    <source>
        <dbReference type="SAM" id="MobiDB-lite"/>
    </source>
</evidence>
<dbReference type="SMART" id="SM00294">
    <property type="entry name" value="4.1m"/>
    <property type="match status" value="1"/>
</dbReference>
<evidence type="ECO:0000256" key="3">
    <source>
        <dbReference type="ARBA" id="ARBA00022974"/>
    </source>
</evidence>
<dbReference type="Proteomes" id="UP000326062">
    <property type="component" value="Chromosome 8"/>
</dbReference>
<evidence type="ECO:0000313" key="10">
    <source>
        <dbReference type="EMBL" id="KAB0375062.1"/>
    </source>
</evidence>
<comment type="subcellular location">
    <subcellularLocation>
        <location evidence="1">Membrane</location>
        <topology evidence="1">Single-pass type I membrane protein</topology>
    </subcellularLocation>
</comment>
<feature type="domain" description="Neurexin/syndecan/glycophorin C" evidence="9">
    <location>
        <begin position="448"/>
        <end position="466"/>
    </location>
</feature>
<comment type="caution">
    <text evidence="10">The sequence shown here is derived from an EMBL/GenBank/DDBJ whole genome shotgun (WGS) entry which is preliminary data.</text>
</comment>
<evidence type="ECO:0000256" key="1">
    <source>
        <dbReference type="ARBA" id="ARBA00004479"/>
    </source>
</evidence>
<keyword evidence="3" id="KW-0654">Proteoglycan</keyword>